<feature type="compositionally biased region" description="Low complexity" evidence="1">
    <location>
        <begin position="108"/>
        <end position="117"/>
    </location>
</feature>
<protein>
    <recommendedName>
        <fullName evidence="5">Cytochrome P450</fullName>
    </recommendedName>
</protein>
<dbReference type="GO" id="GO:0005506">
    <property type="term" value="F:iron ion binding"/>
    <property type="evidence" value="ECO:0007669"/>
    <property type="project" value="InterPro"/>
</dbReference>
<dbReference type="EMBL" id="CAJGYO010000005">
    <property type="protein sequence ID" value="CAD6228352.1"/>
    <property type="molecule type" value="Genomic_DNA"/>
</dbReference>
<accession>A0A811NN64</accession>
<keyword evidence="2" id="KW-0732">Signal</keyword>
<dbReference type="InterPro" id="IPR036396">
    <property type="entry name" value="Cyt_P450_sf"/>
</dbReference>
<dbReference type="Proteomes" id="UP000604825">
    <property type="component" value="Unassembled WGS sequence"/>
</dbReference>
<evidence type="ECO:0000256" key="2">
    <source>
        <dbReference type="SAM" id="SignalP"/>
    </source>
</evidence>
<dbReference type="GO" id="GO:0020037">
    <property type="term" value="F:heme binding"/>
    <property type="evidence" value="ECO:0007669"/>
    <property type="project" value="InterPro"/>
</dbReference>
<dbReference type="AlphaFoldDB" id="A0A811NN64"/>
<feature type="compositionally biased region" description="Basic residues" evidence="1">
    <location>
        <begin position="129"/>
        <end position="148"/>
    </location>
</feature>
<feature type="region of interest" description="Disordered" evidence="1">
    <location>
        <begin position="108"/>
        <end position="148"/>
    </location>
</feature>
<comment type="caution">
    <text evidence="3">The sequence shown here is derived from an EMBL/GenBank/DDBJ whole genome shotgun (WGS) entry which is preliminary data.</text>
</comment>
<dbReference type="GO" id="GO:0016705">
    <property type="term" value="F:oxidoreductase activity, acting on paired donors, with incorporation or reduction of molecular oxygen"/>
    <property type="evidence" value="ECO:0007669"/>
    <property type="project" value="InterPro"/>
</dbReference>
<keyword evidence="4" id="KW-1185">Reference proteome</keyword>
<organism evidence="3 4">
    <name type="scientific">Miscanthus lutarioriparius</name>
    <dbReference type="NCBI Taxonomy" id="422564"/>
    <lineage>
        <taxon>Eukaryota</taxon>
        <taxon>Viridiplantae</taxon>
        <taxon>Streptophyta</taxon>
        <taxon>Embryophyta</taxon>
        <taxon>Tracheophyta</taxon>
        <taxon>Spermatophyta</taxon>
        <taxon>Magnoliopsida</taxon>
        <taxon>Liliopsida</taxon>
        <taxon>Poales</taxon>
        <taxon>Poaceae</taxon>
        <taxon>PACMAD clade</taxon>
        <taxon>Panicoideae</taxon>
        <taxon>Andropogonodae</taxon>
        <taxon>Andropogoneae</taxon>
        <taxon>Saccharinae</taxon>
        <taxon>Miscanthus</taxon>
    </lineage>
</organism>
<feature type="signal peptide" evidence="2">
    <location>
        <begin position="1"/>
        <end position="30"/>
    </location>
</feature>
<evidence type="ECO:0000313" key="4">
    <source>
        <dbReference type="Proteomes" id="UP000604825"/>
    </source>
</evidence>
<name>A0A811NN64_9POAL</name>
<feature type="chain" id="PRO_5032669595" description="Cytochrome P450" evidence="2">
    <location>
        <begin position="31"/>
        <end position="148"/>
    </location>
</feature>
<proteinExistence type="predicted"/>
<sequence>MEDWLFYTLTTLLCLLCSLLLRARAPGSKARHADSSSAIPPLPPGPTPLPVLGPLLFLARRDFDIEPVLRRIARDYGKVFTFSARWAARARASSWPIRAMAQRSSASCSAGAARSPRACPPQTPAPCSHQRRPQRRLLSPRRHVARAA</sequence>
<evidence type="ECO:0008006" key="5">
    <source>
        <dbReference type="Google" id="ProtNLM"/>
    </source>
</evidence>
<dbReference type="GO" id="GO:0004497">
    <property type="term" value="F:monooxygenase activity"/>
    <property type="evidence" value="ECO:0007669"/>
    <property type="project" value="InterPro"/>
</dbReference>
<reference evidence="3" key="1">
    <citation type="submission" date="2020-10" db="EMBL/GenBank/DDBJ databases">
        <authorList>
            <person name="Han B."/>
            <person name="Lu T."/>
            <person name="Zhao Q."/>
            <person name="Huang X."/>
            <person name="Zhao Y."/>
        </authorList>
    </citation>
    <scope>NUCLEOTIDE SEQUENCE</scope>
</reference>
<dbReference type="SUPFAM" id="SSF48264">
    <property type="entry name" value="Cytochrome P450"/>
    <property type="match status" value="1"/>
</dbReference>
<evidence type="ECO:0000256" key="1">
    <source>
        <dbReference type="SAM" id="MobiDB-lite"/>
    </source>
</evidence>
<gene>
    <name evidence="3" type="ORF">NCGR_LOCUS19152</name>
</gene>
<evidence type="ECO:0000313" key="3">
    <source>
        <dbReference type="EMBL" id="CAD6228352.1"/>
    </source>
</evidence>